<dbReference type="PANTHER" id="PTHR35889:SF3">
    <property type="entry name" value="F-BOX DOMAIN-CONTAINING PROTEIN"/>
    <property type="match status" value="1"/>
</dbReference>
<dbReference type="GO" id="GO:0020037">
    <property type="term" value="F:heme binding"/>
    <property type="evidence" value="ECO:0007669"/>
    <property type="project" value="InterPro"/>
</dbReference>
<evidence type="ECO:0000256" key="3">
    <source>
        <dbReference type="ARBA" id="ARBA00023004"/>
    </source>
</evidence>
<keyword evidence="3 4" id="KW-0408">Iron</keyword>
<dbReference type="InterPro" id="IPR009056">
    <property type="entry name" value="Cyt_c-like_dom"/>
</dbReference>
<dbReference type="InterPro" id="IPR011429">
    <property type="entry name" value="Cyt_c_Planctomycete-type"/>
</dbReference>
<proteinExistence type="predicted"/>
<protein>
    <recommendedName>
        <fullName evidence="6">Cytochrome c domain-containing protein</fullName>
    </recommendedName>
</protein>
<name>D1C5Y2_SPHTD</name>
<dbReference type="Pfam" id="PF07635">
    <property type="entry name" value="PSCyt1"/>
    <property type="match status" value="1"/>
</dbReference>
<keyword evidence="1 4" id="KW-0349">Heme</keyword>
<evidence type="ECO:0000313" key="7">
    <source>
        <dbReference type="EMBL" id="ACZ39534.1"/>
    </source>
</evidence>
<dbReference type="HOGENOM" id="CLU_151358_1_0_0"/>
<feature type="domain" description="Cytochrome c" evidence="6">
    <location>
        <begin position="30"/>
        <end position="124"/>
    </location>
</feature>
<sequence length="127" mass="13817">MQMWRRLVAGSLLAITLLTAACGGSNEEPAEVPTGEVSFKKHVQPILLRNCVGCHGGSAGLWLDRYETVMEGTPRAPVIIPGDPDASELYLRITGQKQPAMPIGGRKLRPEQIETIRLWIAQGAKDN</sequence>
<reference evidence="8" key="1">
    <citation type="submission" date="2009-11" db="EMBL/GenBank/DDBJ databases">
        <title>The complete chromosome 1 of Sphaerobacter thermophilus DSM 20745.</title>
        <authorList>
            <person name="Lucas S."/>
            <person name="Copeland A."/>
            <person name="Lapidus A."/>
            <person name="Glavina del Rio T."/>
            <person name="Dalin E."/>
            <person name="Tice H."/>
            <person name="Bruce D."/>
            <person name="Goodwin L."/>
            <person name="Pitluck S."/>
            <person name="Kyrpides N."/>
            <person name="Mavromatis K."/>
            <person name="Ivanova N."/>
            <person name="Mikhailova N."/>
            <person name="LaButti K.M."/>
            <person name="Clum A."/>
            <person name="Sun H.I."/>
            <person name="Brettin T."/>
            <person name="Detter J.C."/>
            <person name="Han C."/>
            <person name="Larimer F."/>
            <person name="Land M."/>
            <person name="Hauser L."/>
            <person name="Markowitz V."/>
            <person name="Cheng J.F."/>
            <person name="Hugenholtz P."/>
            <person name="Woyke T."/>
            <person name="Wu D."/>
            <person name="Steenblock K."/>
            <person name="Schneider S."/>
            <person name="Pukall R."/>
            <person name="Goeker M."/>
            <person name="Klenk H.P."/>
            <person name="Eisen J.A."/>
        </authorList>
    </citation>
    <scope>NUCLEOTIDE SEQUENCE [LARGE SCALE GENOMIC DNA]</scope>
    <source>
        <strain evidence="8">ATCC 49802 / DSM 20745 / S 6022</strain>
    </source>
</reference>
<evidence type="ECO:0000256" key="4">
    <source>
        <dbReference type="PROSITE-ProRule" id="PRU00433"/>
    </source>
</evidence>
<dbReference type="InterPro" id="IPR036909">
    <property type="entry name" value="Cyt_c-like_dom_sf"/>
</dbReference>
<reference evidence="7 8" key="2">
    <citation type="journal article" date="2010" name="Stand. Genomic Sci.">
        <title>Complete genome sequence of Desulfohalobium retbaense type strain (HR(100)).</title>
        <authorList>
            <person name="Spring S."/>
            <person name="Nolan M."/>
            <person name="Lapidus A."/>
            <person name="Glavina Del Rio T."/>
            <person name="Copeland A."/>
            <person name="Tice H."/>
            <person name="Cheng J.F."/>
            <person name="Lucas S."/>
            <person name="Land M."/>
            <person name="Chen F."/>
            <person name="Bruce D."/>
            <person name="Goodwin L."/>
            <person name="Pitluck S."/>
            <person name="Ivanova N."/>
            <person name="Mavromatis K."/>
            <person name="Mikhailova N."/>
            <person name="Pati A."/>
            <person name="Chen A."/>
            <person name="Palaniappan K."/>
            <person name="Hauser L."/>
            <person name="Chang Y.J."/>
            <person name="Jeffries C.D."/>
            <person name="Munk C."/>
            <person name="Kiss H."/>
            <person name="Chain P."/>
            <person name="Han C."/>
            <person name="Brettin T."/>
            <person name="Detter J.C."/>
            <person name="Schuler E."/>
            <person name="Goker M."/>
            <person name="Rohde M."/>
            <person name="Bristow J."/>
            <person name="Eisen J.A."/>
            <person name="Markowitz V."/>
            <person name="Hugenholtz P."/>
            <person name="Kyrpides N.C."/>
            <person name="Klenk H.P."/>
        </authorList>
    </citation>
    <scope>NUCLEOTIDE SEQUENCE [LARGE SCALE GENOMIC DNA]</scope>
    <source>
        <strain evidence="8">ATCC 49802 / DSM 20745 / S 6022</strain>
    </source>
</reference>
<feature type="signal peptide" evidence="5">
    <location>
        <begin position="1"/>
        <end position="20"/>
    </location>
</feature>
<evidence type="ECO:0000259" key="6">
    <source>
        <dbReference type="PROSITE" id="PS51007"/>
    </source>
</evidence>
<keyword evidence="8" id="KW-1185">Reference proteome</keyword>
<evidence type="ECO:0000313" key="8">
    <source>
        <dbReference type="Proteomes" id="UP000002027"/>
    </source>
</evidence>
<accession>D1C5Y2</accession>
<dbReference type="InParanoid" id="D1C5Y2"/>
<feature type="chain" id="PRO_5003021468" description="Cytochrome c domain-containing protein" evidence="5">
    <location>
        <begin position="21"/>
        <end position="127"/>
    </location>
</feature>
<evidence type="ECO:0000256" key="5">
    <source>
        <dbReference type="SAM" id="SignalP"/>
    </source>
</evidence>
<dbReference type="PANTHER" id="PTHR35889">
    <property type="entry name" value="CYCLOINULO-OLIGOSACCHARIDE FRUCTANOTRANSFERASE-RELATED"/>
    <property type="match status" value="1"/>
</dbReference>
<evidence type="ECO:0000256" key="1">
    <source>
        <dbReference type="ARBA" id="ARBA00022617"/>
    </source>
</evidence>
<dbReference type="SUPFAM" id="SSF46626">
    <property type="entry name" value="Cytochrome c"/>
    <property type="match status" value="1"/>
</dbReference>
<dbReference type="GO" id="GO:0009055">
    <property type="term" value="F:electron transfer activity"/>
    <property type="evidence" value="ECO:0007669"/>
    <property type="project" value="InterPro"/>
</dbReference>
<dbReference type="eggNOG" id="COG2010">
    <property type="taxonomic scope" value="Bacteria"/>
</dbReference>
<dbReference type="Proteomes" id="UP000002027">
    <property type="component" value="Chromosome 1"/>
</dbReference>
<keyword evidence="2 4" id="KW-0479">Metal-binding</keyword>
<dbReference type="AlphaFoldDB" id="D1C5Y2"/>
<evidence type="ECO:0000256" key="2">
    <source>
        <dbReference type="ARBA" id="ARBA00022723"/>
    </source>
</evidence>
<gene>
    <name evidence="7" type="ordered locus">Sthe_2107</name>
</gene>
<dbReference type="STRING" id="479434.Sthe_2107"/>
<dbReference type="GO" id="GO:0046872">
    <property type="term" value="F:metal ion binding"/>
    <property type="evidence" value="ECO:0007669"/>
    <property type="project" value="UniProtKB-KW"/>
</dbReference>
<organism evidence="7 8">
    <name type="scientific">Sphaerobacter thermophilus (strain ATCC 49802 / DSM 20745 / KCCM 41009 / NCIMB 13125 / S 6022)</name>
    <dbReference type="NCBI Taxonomy" id="479434"/>
    <lineage>
        <taxon>Bacteria</taxon>
        <taxon>Pseudomonadati</taxon>
        <taxon>Thermomicrobiota</taxon>
        <taxon>Thermomicrobia</taxon>
        <taxon>Sphaerobacterales</taxon>
        <taxon>Sphaerobacterineae</taxon>
        <taxon>Sphaerobacteraceae</taxon>
        <taxon>Sphaerobacter</taxon>
    </lineage>
</organism>
<keyword evidence="5" id="KW-0732">Signal</keyword>
<dbReference type="EMBL" id="CP001823">
    <property type="protein sequence ID" value="ACZ39534.1"/>
    <property type="molecule type" value="Genomic_DNA"/>
</dbReference>
<dbReference type="KEGG" id="sti:Sthe_2107"/>
<dbReference type="PROSITE" id="PS51257">
    <property type="entry name" value="PROKAR_LIPOPROTEIN"/>
    <property type="match status" value="1"/>
</dbReference>
<dbReference type="PROSITE" id="PS51007">
    <property type="entry name" value="CYTC"/>
    <property type="match status" value="1"/>
</dbReference>